<keyword evidence="9" id="KW-0547">Nucleotide-binding</keyword>
<dbReference type="PRINTS" id="PR00344">
    <property type="entry name" value="BCTRLSENSOR"/>
</dbReference>
<dbReference type="PANTHER" id="PTHR44936">
    <property type="entry name" value="SENSOR PROTEIN CREC"/>
    <property type="match status" value="1"/>
</dbReference>
<organism evidence="18 19">
    <name type="scientific">Sphingobium algorifonticola</name>
    <dbReference type="NCBI Taxonomy" id="2008318"/>
    <lineage>
        <taxon>Bacteria</taxon>
        <taxon>Pseudomonadati</taxon>
        <taxon>Pseudomonadota</taxon>
        <taxon>Alphaproteobacteria</taxon>
        <taxon>Sphingomonadales</taxon>
        <taxon>Sphingomonadaceae</taxon>
        <taxon>Sphingobium</taxon>
    </lineage>
</organism>
<keyword evidence="19" id="KW-1185">Reference proteome</keyword>
<sequence length="452" mass="49233">MQPAIRKGAPLFLRIFLVMLAAVALVQVLSTALIFLQPPPVPPIVSADSIIDMLRTGKSGSGDLRLSDTPPPSNIDETSFPEAMHRRIASQLGVAPERVKLYYPARFRPKLPPLPKYQPPPSSGNNQSGAIIRERTAENRDDLLFGDFSVSLQLEDGSWRTVKPTLSGLEYWRSRAVAWLLISMIAVAPFAWWLARRIAKPIALFARAAETLGKDPRSTPLSLAGPSEIAEAAAAFNQMQARLSRYVEDRSMFMAAVAHDLRTPLMRLSLRLESAPESIQAAVREDVEDMDAMIRSLLSLLRDLSASPRRQRLDLRAIAQSVTDRALDEGGQVALVDGDPLIIEADPISVKALVANLVQNALLYAGDATIMMGRSQDHAWLEVHDNGPGIPDNLLGQVFEPFFRVEASRNRETGGVGLGLASVRAIARAHGGDVVLSNRAQGGLTARVTLPM</sequence>
<dbReference type="CDD" id="cd00075">
    <property type="entry name" value="HATPase"/>
    <property type="match status" value="1"/>
</dbReference>
<dbReference type="GO" id="GO:0005524">
    <property type="term" value="F:ATP binding"/>
    <property type="evidence" value="ECO:0007669"/>
    <property type="project" value="UniProtKB-KW"/>
</dbReference>
<accession>A0A437J3M0</accession>
<keyword evidence="11" id="KW-0067">ATP-binding</keyword>
<name>A0A437J3M0_9SPHN</name>
<keyword evidence="5" id="KW-0997">Cell inner membrane</keyword>
<dbReference type="PROSITE" id="PS50109">
    <property type="entry name" value="HIS_KIN"/>
    <property type="match status" value="1"/>
</dbReference>
<feature type="domain" description="Histidine kinase" evidence="16">
    <location>
        <begin position="256"/>
        <end position="452"/>
    </location>
</feature>
<dbReference type="SUPFAM" id="SSF47384">
    <property type="entry name" value="Homodimeric domain of signal transducing histidine kinase"/>
    <property type="match status" value="1"/>
</dbReference>
<dbReference type="InterPro" id="IPR036890">
    <property type="entry name" value="HATPase_C_sf"/>
</dbReference>
<dbReference type="Pfam" id="PF00672">
    <property type="entry name" value="HAMP"/>
    <property type="match status" value="1"/>
</dbReference>
<dbReference type="Pfam" id="PF00512">
    <property type="entry name" value="HisKA"/>
    <property type="match status" value="1"/>
</dbReference>
<feature type="transmembrane region" description="Helical" evidence="15">
    <location>
        <begin position="12"/>
        <end position="36"/>
    </location>
</feature>
<keyword evidence="10" id="KW-0418">Kinase</keyword>
<evidence type="ECO:0000256" key="7">
    <source>
        <dbReference type="ARBA" id="ARBA00022679"/>
    </source>
</evidence>
<protein>
    <recommendedName>
        <fullName evidence="3">histidine kinase</fullName>
        <ecNumber evidence="3">2.7.13.3</ecNumber>
    </recommendedName>
</protein>
<feature type="transmembrane region" description="Helical" evidence="15">
    <location>
        <begin position="176"/>
        <end position="195"/>
    </location>
</feature>
<evidence type="ECO:0000256" key="12">
    <source>
        <dbReference type="ARBA" id="ARBA00022989"/>
    </source>
</evidence>
<feature type="domain" description="HAMP" evidence="17">
    <location>
        <begin position="196"/>
        <end position="248"/>
    </location>
</feature>
<dbReference type="SMART" id="SM00304">
    <property type="entry name" value="HAMP"/>
    <property type="match status" value="1"/>
</dbReference>
<keyword evidence="8 15" id="KW-0812">Transmembrane</keyword>
<dbReference type="InterPro" id="IPR050980">
    <property type="entry name" value="2C_sensor_his_kinase"/>
</dbReference>
<evidence type="ECO:0000256" key="14">
    <source>
        <dbReference type="ARBA" id="ARBA00023136"/>
    </source>
</evidence>
<evidence type="ECO:0000256" key="6">
    <source>
        <dbReference type="ARBA" id="ARBA00022553"/>
    </source>
</evidence>
<evidence type="ECO:0000256" key="10">
    <source>
        <dbReference type="ARBA" id="ARBA00022777"/>
    </source>
</evidence>
<dbReference type="InterPro" id="IPR005467">
    <property type="entry name" value="His_kinase_dom"/>
</dbReference>
<evidence type="ECO:0000313" key="18">
    <source>
        <dbReference type="EMBL" id="RVT39127.1"/>
    </source>
</evidence>
<evidence type="ECO:0000256" key="15">
    <source>
        <dbReference type="SAM" id="Phobius"/>
    </source>
</evidence>
<keyword evidence="7" id="KW-0808">Transferase</keyword>
<dbReference type="Gene3D" id="3.30.565.10">
    <property type="entry name" value="Histidine kinase-like ATPase, C-terminal domain"/>
    <property type="match status" value="1"/>
</dbReference>
<dbReference type="InterPro" id="IPR004358">
    <property type="entry name" value="Sig_transdc_His_kin-like_C"/>
</dbReference>
<evidence type="ECO:0000256" key="11">
    <source>
        <dbReference type="ARBA" id="ARBA00022840"/>
    </source>
</evidence>
<keyword evidence="6" id="KW-0597">Phosphoprotein</keyword>
<dbReference type="AlphaFoldDB" id="A0A437J3M0"/>
<dbReference type="Proteomes" id="UP000282977">
    <property type="component" value="Unassembled WGS sequence"/>
</dbReference>
<keyword evidence="4" id="KW-1003">Cell membrane</keyword>
<dbReference type="EC" id="2.7.13.3" evidence="3"/>
<dbReference type="InterPro" id="IPR003661">
    <property type="entry name" value="HisK_dim/P_dom"/>
</dbReference>
<evidence type="ECO:0000256" key="1">
    <source>
        <dbReference type="ARBA" id="ARBA00000085"/>
    </source>
</evidence>
<comment type="catalytic activity">
    <reaction evidence="1">
        <text>ATP + protein L-histidine = ADP + protein N-phospho-L-histidine.</text>
        <dbReference type="EC" id="2.7.13.3"/>
    </reaction>
</comment>
<dbReference type="InterPro" id="IPR003660">
    <property type="entry name" value="HAMP_dom"/>
</dbReference>
<dbReference type="InterPro" id="IPR003594">
    <property type="entry name" value="HATPase_dom"/>
</dbReference>
<evidence type="ECO:0000256" key="13">
    <source>
        <dbReference type="ARBA" id="ARBA00023012"/>
    </source>
</evidence>
<evidence type="ECO:0000256" key="9">
    <source>
        <dbReference type="ARBA" id="ARBA00022741"/>
    </source>
</evidence>
<evidence type="ECO:0000256" key="2">
    <source>
        <dbReference type="ARBA" id="ARBA00004429"/>
    </source>
</evidence>
<proteinExistence type="predicted"/>
<evidence type="ECO:0000256" key="5">
    <source>
        <dbReference type="ARBA" id="ARBA00022519"/>
    </source>
</evidence>
<dbReference type="SMART" id="SM00387">
    <property type="entry name" value="HATPase_c"/>
    <property type="match status" value="1"/>
</dbReference>
<dbReference type="GO" id="GO:0000155">
    <property type="term" value="F:phosphorelay sensor kinase activity"/>
    <property type="evidence" value="ECO:0007669"/>
    <property type="project" value="InterPro"/>
</dbReference>
<dbReference type="CDD" id="cd00082">
    <property type="entry name" value="HisKA"/>
    <property type="match status" value="1"/>
</dbReference>
<evidence type="ECO:0000256" key="8">
    <source>
        <dbReference type="ARBA" id="ARBA00022692"/>
    </source>
</evidence>
<evidence type="ECO:0000259" key="17">
    <source>
        <dbReference type="PROSITE" id="PS50885"/>
    </source>
</evidence>
<evidence type="ECO:0000256" key="3">
    <source>
        <dbReference type="ARBA" id="ARBA00012438"/>
    </source>
</evidence>
<dbReference type="SUPFAM" id="SSF55874">
    <property type="entry name" value="ATPase domain of HSP90 chaperone/DNA topoisomerase II/histidine kinase"/>
    <property type="match status" value="1"/>
</dbReference>
<gene>
    <name evidence="18" type="ORF">ENE74_16270</name>
</gene>
<dbReference type="EMBL" id="RZUL01000010">
    <property type="protein sequence ID" value="RVT39127.1"/>
    <property type="molecule type" value="Genomic_DNA"/>
</dbReference>
<keyword evidence="14 15" id="KW-0472">Membrane</keyword>
<keyword evidence="12 15" id="KW-1133">Transmembrane helix</keyword>
<comment type="subcellular location">
    <subcellularLocation>
        <location evidence="2">Cell inner membrane</location>
        <topology evidence="2">Multi-pass membrane protein</topology>
    </subcellularLocation>
</comment>
<dbReference type="Pfam" id="PF02518">
    <property type="entry name" value="HATPase_c"/>
    <property type="match status" value="1"/>
</dbReference>
<dbReference type="CDD" id="cd06225">
    <property type="entry name" value="HAMP"/>
    <property type="match status" value="1"/>
</dbReference>
<evidence type="ECO:0000313" key="19">
    <source>
        <dbReference type="Proteomes" id="UP000282977"/>
    </source>
</evidence>
<comment type="caution">
    <text evidence="18">The sequence shown here is derived from an EMBL/GenBank/DDBJ whole genome shotgun (WGS) entry which is preliminary data.</text>
</comment>
<dbReference type="GO" id="GO:0005886">
    <property type="term" value="C:plasma membrane"/>
    <property type="evidence" value="ECO:0007669"/>
    <property type="project" value="UniProtKB-SubCell"/>
</dbReference>
<evidence type="ECO:0000256" key="4">
    <source>
        <dbReference type="ARBA" id="ARBA00022475"/>
    </source>
</evidence>
<reference evidence="18 19" key="1">
    <citation type="submission" date="2019-01" db="EMBL/GenBank/DDBJ databases">
        <authorList>
            <person name="Chen W.-M."/>
        </authorList>
    </citation>
    <scope>NUCLEOTIDE SEQUENCE [LARGE SCALE GENOMIC DNA]</scope>
    <source>
        <strain evidence="18 19">TLA-22</strain>
    </source>
</reference>
<dbReference type="OrthoDB" id="9804645at2"/>
<evidence type="ECO:0000259" key="16">
    <source>
        <dbReference type="PROSITE" id="PS50109"/>
    </source>
</evidence>
<dbReference type="Gene3D" id="1.10.287.130">
    <property type="match status" value="1"/>
</dbReference>
<dbReference type="InterPro" id="IPR036097">
    <property type="entry name" value="HisK_dim/P_sf"/>
</dbReference>
<keyword evidence="13" id="KW-0902">Two-component regulatory system</keyword>
<dbReference type="PANTHER" id="PTHR44936:SF5">
    <property type="entry name" value="SENSOR HISTIDINE KINASE ENVZ"/>
    <property type="match status" value="1"/>
</dbReference>
<dbReference type="RefSeq" id="WP_127691967.1">
    <property type="nucleotide sequence ID" value="NZ_RZUL01000010.1"/>
</dbReference>
<dbReference type="SMART" id="SM00388">
    <property type="entry name" value="HisKA"/>
    <property type="match status" value="1"/>
</dbReference>
<dbReference type="PROSITE" id="PS50885">
    <property type="entry name" value="HAMP"/>
    <property type="match status" value="1"/>
</dbReference>